<dbReference type="GO" id="GO:0006772">
    <property type="term" value="P:thiamine metabolic process"/>
    <property type="evidence" value="ECO:0007669"/>
    <property type="project" value="TreeGrafter"/>
</dbReference>
<dbReference type="InterPro" id="IPR050299">
    <property type="entry name" value="YjjX_NTPase"/>
</dbReference>
<dbReference type="Gene3D" id="3.90.950.10">
    <property type="match status" value="1"/>
</dbReference>
<gene>
    <name evidence="13" type="ORF">A3C16_00605</name>
</gene>
<keyword evidence="4" id="KW-0547">Nucleotide-binding</keyword>
<evidence type="ECO:0000259" key="12">
    <source>
        <dbReference type="Pfam" id="PF01931"/>
    </source>
</evidence>
<comment type="catalytic activity">
    <reaction evidence="11">
        <text>XTP + H2O = XDP + phosphate + H(+)</text>
        <dbReference type="Rhea" id="RHEA:28406"/>
        <dbReference type="ChEBI" id="CHEBI:15377"/>
        <dbReference type="ChEBI" id="CHEBI:15378"/>
        <dbReference type="ChEBI" id="CHEBI:43474"/>
        <dbReference type="ChEBI" id="CHEBI:59884"/>
        <dbReference type="ChEBI" id="CHEBI:61314"/>
        <dbReference type="EC" id="3.6.1.73"/>
    </reaction>
</comment>
<keyword evidence="3" id="KW-0479">Metal-binding</keyword>
<evidence type="ECO:0000313" key="14">
    <source>
        <dbReference type="Proteomes" id="UP000177811"/>
    </source>
</evidence>
<sequence>MLGGITKNTSRSMHKPRLLWAGLLLEKKLFWCTMIVRMDISYIRVAAGTKNTLKLGAISNAFYKAGLFIEMEGHDVPSDVPKQPFTRSEVREGARARAMRAMEANTGAQLGIGIETGIICDGHGPRLPGLTSDGDAHFEIACCIIVDRNLRLVGEGWSAAIETPKKVIALMMNENLKSYMAVARLTGKSDADTIHYYTGGRTDRETVLSDAVFLALARVYLNPEAYQ</sequence>
<comment type="catalytic activity">
    <reaction evidence="10">
        <text>ITP + H2O = IDP + phosphate + H(+)</text>
        <dbReference type="Rhea" id="RHEA:28330"/>
        <dbReference type="ChEBI" id="CHEBI:15377"/>
        <dbReference type="ChEBI" id="CHEBI:15378"/>
        <dbReference type="ChEBI" id="CHEBI:43474"/>
        <dbReference type="ChEBI" id="CHEBI:58280"/>
        <dbReference type="ChEBI" id="CHEBI:61402"/>
        <dbReference type="EC" id="3.6.1.73"/>
    </reaction>
</comment>
<evidence type="ECO:0000256" key="9">
    <source>
        <dbReference type="ARBA" id="ARBA00038901"/>
    </source>
</evidence>
<organism evidence="13 14">
    <name type="scientific">Candidatus Sungbacteria bacterium RIFCSPHIGHO2_02_FULL_51_29</name>
    <dbReference type="NCBI Taxonomy" id="1802273"/>
    <lineage>
        <taxon>Bacteria</taxon>
        <taxon>Candidatus Sungiibacteriota</taxon>
    </lineage>
</organism>
<protein>
    <recommendedName>
        <fullName evidence="9">inosine/xanthosine triphosphatase</fullName>
        <ecNumber evidence="9">3.6.1.73</ecNumber>
    </recommendedName>
</protein>
<dbReference type="Pfam" id="PF01931">
    <property type="entry name" value="NTPase_I-T"/>
    <property type="match status" value="1"/>
</dbReference>
<dbReference type="GO" id="GO:0103023">
    <property type="term" value="F:ITPase activity"/>
    <property type="evidence" value="ECO:0007669"/>
    <property type="project" value="UniProtKB-EC"/>
</dbReference>
<dbReference type="EC" id="3.6.1.73" evidence="9"/>
<dbReference type="PANTHER" id="PTHR34699:SF2">
    <property type="entry name" value="NON-CANONICAL PURINE NTP PHOSPHATASE_PRRC1 DOMAIN-CONTAINING PROTEIN"/>
    <property type="match status" value="1"/>
</dbReference>
<comment type="cofactor">
    <cofactor evidence="2">
        <name>Mg(2+)</name>
        <dbReference type="ChEBI" id="CHEBI:18420"/>
    </cofactor>
</comment>
<evidence type="ECO:0000256" key="8">
    <source>
        <dbReference type="ARBA" id="ARBA00023211"/>
    </source>
</evidence>
<keyword evidence="6" id="KW-0460">Magnesium</keyword>
<dbReference type="Proteomes" id="UP000177811">
    <property type="component" value="Unassembled WGS sequence"/>
</dbReference>
<dbReference type="GO" id="GO:0046872">
    <property type="term" value="F:metal ion binding"/>
    <property type="evidence" value="ECO:0007669"/>
    <property type="project" value="UniProtKB-KW"/>
</dbReference>
<dbReference type="InterPro" id="IPR029001">
    <property type="entry name" value="ITPase-like_fam"/>
</dbReference>
<reference evidence="13 14" key="1">
    <citation type="journal article" date="2016" name="Nat. Commun.">
        <title>Thousands of microbial genomes shed light on interconnected biogeochemical processes in an aquifer system.</title>
        <authorList>
            <person name="Anantharaman K."/>
            <person name="Brown C.T."/>
            <person name="Hug L.A."/>
            <person name="Sharon I."/>
            <person name="Castelle C.J."/>
            <person name="Probst A.J."/>
            <person name="Thomas B.C."/>
            <person name="Singh A."/>
            <person name="Wilkins M.J."/>
            <person name="Karaoz U."/>
            <person name="Brodie E.L."/>
            <person name="Williams K.H."/>
            <person name="Hubbard S.S."/>
            <person name="Banfield J.F."/>
        </authorList>
    </citation>
    <scope>NUCLEOTIDE SEQUENCE [LARGE SCALE GENOMIC DNA]</scope>
</reference>
<keyword evidence="8" id="KW-0464">Manganese</keyword>
<comment type="caution">
    <text evidence="13">The sequence shown here is derived from an EMBL/GenBank/DDBJ whole genome shotgun (WGS) entry which is preliminary data.</text>
</comment>
<evidence type="ECO:0000256" key="4">
    <source>
        <dbReference type="ARBA" id="ARBA00022741"/>
    </source>
</evidence>
<evidence type="ECO:0000256" key="11">
    <source>
        <dbReference type="ARBA" id="ARBA00048781"/>
    </source>
</evidence>
<name>A0A1G2KVU1_9BACT</name>
<evidence type="ECO:0000256" key="2">
    <source>
        <dbReference type="ARBA" id="ARBA00001946"/>
    </source>
</evidence>
<dbReference type="GO" id="GO:0009117">
    <property type="term" value="P:nucleotide metabolic process"/>
    <property type="evidence" value="ECO:0007669"/>
    <property type="project" value="UniProtKB-KW"/>
</dbReference>
<evidence type="ECO:0000256" key="5">
    <source>
        <dbReference type="ARBA" id="ARBA00022801"/>
    </source>
</evidence>
<accession>A0A1G2KVU1</accession>
<dbReference type="AlphaFoldDB" id="A0A1G2KVU1"/>
<feature type="domain" description="Non-canonical purine NTP phosphatase/PRRC1" evidence="12">
    <location>
        <begin position="48"/>
        <end position="219"/>
    </location>
</feature>
<dbReference type="InterPro" id="IPR026533">
    <property type="entry name" value="NTPase/PRRC1"/>
</dbReference>
<keyword evidence="5" id="KW-0378">Hydrolase</keyword>
<evidence type="ECO:0000256" key="7">
    <source>
        <dbReference type="ARBA" id="ARBA00023080"/>
    </source>
</evidence>
<evidence type="ECO:0000313" key="13">
    <source>
        <dbReference type="EMBL" id="OHA02529.1"/>
    </source>
</evidence>
<dbReference type="GO" id="GO:0000166">
    <property type="term" value="F:nucleotide binding"/>
    <property type="evidence" value="ECO:0007669"/>
    <property type="project" value="UniProtKB-KW"/>
</dbReference>
<proteinExistence type="predicted"/>
<comment type="cofactor">
    <cofactor evidence="1">
        <name>Mn(2+)</name>
        <dbReference type="ChEBI" id="CHEBI:29035"/>
    </cofactor>
</comment>
<evidence type="ECO:0000256" key="3">
    <source>
        <dbReference type="ARBA" id="ARBA00022723"/>
    </source>
</evidence>
<keyword evidence="7" id="KW-0546">Nucleotide metabolism</keyword>
<evidence type="ECO:0000256" key="1">
    <source>
        <dbReference type="ARBA" id="ARBA00001936"/>
    </source>
</evidence>
<evidence type="ECO:0000256" key="6">
    <source>
        <dbReference type="ARBA" id="ARBA00022842"/>
    </source>
</evidence>
<dbReference type="EMBL" id="MHQL01000032">
    <property type="protein sequence ID" value="OHA02529.1"/>
    <property type="molecule type" value="Genomic_DNA"/>
</dbReference>
<dbReference type="SUPFAM" id="SSF52972">
    <property type="entry name" value="ITPase-like"/>
    <property type="match status" value="1"/>
</dbReference>
<dbReference type="PANTHER" id="PTHR34699">
    <property type="match status" value="1"/>
</dbReference>
<evidence type="ECO:0000256" key="10">
    <source>
        <dbReference type="ARBA" id="ARBA00048174"/>
    </source>
</evidence>